<keyword evidence="1" id="KW-0677">Repeat</keyword>
<dbReference type="InterPro" id="IPR011990">
    <property type="entry name" value="TPR-like_helical_dom_sf"/>
</dbReference>
<protein>
    <submittedName>
        <fullName evidence="4">Tetratricopeptide repeat protein</fullName>
    </submittedName>
</protein>
<dbReference type="SUPFAM" id="SSF48452">
    <property type="entry name" value="TPR-like"/>
    <property type="match status" value="1"/>
</dbReference>
<dbReference type="PANTHER" id="PTHR44943:SF8">
    <property type="entry name" value="TPR REPEAT-CONTAINING PROTEIN MJ0263"/>
    <property type="match status" value="1"/>
</dbReference>
<dbReference type="Pfam" id="PF00515">
    <property type="entry name" value="TPR_1"/>
    <property type="match status" value="2"/>
</dbReference>
<organism evidence="4 5">
    <name type="scientific">Paludibaculum fermentans</name>
    <dbReference type="NCBI Taxonomy" id="1473598"/>
    <lineage>
        <taxon>Bacteria</taxon>
        <taxon>Pseudomonadati</taxon>
        <taxon>Acidobacteriota</taxon>
        <taxon>Terriglobia</taxon>
        <taxon>Bryobacterales</taxon>
        <taxon>Bryobacteraceae</taxon>
        <taxon>Paludibaculum</taxon>
    </lineage>
</organism>
<keyword evidence="2 3" id="KW-0802">TPR repeat</keyword>
<keyword evidence="5" id="KW-1185">Reference proteome</keyword>
<evidence type="ECO:0000256" key="3">
    <source>
        <dbReference type="PROSITE-ProRule" id="PRU00339"/>
    </source>
</evidence>
<dbReference type="RefSeq" id="WP_194447124.1">
    <property type="nucleotide sequence ID" value="NZ_CP063849.1"/>
</dbReference>
<dbReference type="SMART" id="SM00028">
    <property type="entry name" value="TPR"/>
    <property type="match status" value="4"/>
</dbReference>
<feature type="repeat" description="TPR" evidence="3">
    <location>
        <begin position="125"/>
        <end position="158"/>
    </location>
</feature>
<evidence type="ECO:0000313" key="5">
    <source>
        <dbReference type="Proteomes" id="UP000593892"/>
    </source>
</evidence>
<proteinExistence type="predicted"/>
<dbReference type="AlphaFoldDB" id="A0A7S7NLR3"/>
<dbReference type="Pfam" id="PF13181">
    <property type="entry name" value="TPR_8"/>
    <property type="match status" value="1"/>
</dbReference>
<name>A0A7S7NLR3_PALFE</name>
<dbReference type="PROSITE" id="PS50005">
    <property type="entry name" value="TPR"/>
    <property type="match status" value="2"/>
</dbReference>
<evidence type="ECO:0000313" key="4">
    <source>
        <dbReference type="EMBL" id="QOY85454.1"/>
    </source>
</evidence>
<dbReference type="PANTHER" id="PTHR44943">
    <property type="entry name" value="CELLULOSE SYNTHASE OPERON PROTEIN C"/>
    <property type="match status" value="1"/>
</dbReference>
<dbReference type="InterPro" id="IPR019734">
    <property type="entry name" value="TPR_rpt"/>
</dbReference>
<dbReference type="InterPro" id="IPR051685">
    <property type="entry name" value="Ycf3/AcsC/BcsC/TPR_MFPF"/>
</dbReference>
<dbReference type="Gene3D" id="1.25.40.10">
    <property type="entry name" value="Tetratricopeptide repeat domain"/>
    <property type="match status" value="1"/>
</dbReference>
<evidence type="ECO:0000256" key="2">
    <source>
        <dbReference type="ARBA" id="ARBA00022803"/>
    </source>
</evidence>
<reference evidence="4 5" key="1">
    <citation type="submission" date="2020-10" db="EMBL/GenBank/DDBJ databases">
        <title>Complete genome sequence of Paludibaculum fermentans P105T, a facultatively anaerobic acidobacterium capable of dissimilatory Fe(III) reduction.</title>
        <authorList>
            <person name="Dedysh S.N."/>
            <person name="Beletsky A.V."/>
            <person name="Kulichevskaya I.S."/>
            <person name="Mardanov A.V."/>
            <person name="Ravin N.V."/>
        </authorList>
    </citation>
    <scope>NUCLEOTIDE SEQUENCE [LARGE SCALE GENOMIC DNA]</scope>
    <source>
        <strain evidence="4 5">P105</strain>
    </source>
</reference>
<dbReference type="Proteomes" id="UP000593892">
    <property type="component" value="Chromosome"/>
</dbReference>
<gene>
    <name evidence="4" type="ORF">IRI77_21790</name>
</gene>
<evidence type="ECO:0000256" key="1">
    <source>
        <dbReference type="ARBA" id="ARBA00022737"/>
    </source>
</evidence>
<dbReference type="EMBL" id="CP063849">
    <property type="protein sequence ID" value="QOY85454.1"/>
    <property type="molecule type" value="Genomic_DNA"/>
</dbReference>
<feature type="repeat" description="TPR" evidence="3">
    <location>
        <begin position="55"/>
        <end position="88"/>
    </location>
</feature>
<sequence length="173" mass="20299">MPRREDNLDSETRPSAELRNLAFELFQRACQLQQQSEFELAAELYRKSIQVHPTAEAHCFLGWTYHSQGRLHDAITECRKAIEVDPDFGNPYNDTGVYLIELGRPQEAIEWLERATTCTRYQTYHYPWYNLGRAYLTLELFSRARECFQNALDIEPHYGLAAEALQRVRLLIQ</sequence>
<dbReference type="KEGG" id="pfer:IRI77_21790"/>
<accession>A0A7S7NLR3</accession>